<feature type="compositionally biased region" description="Basic and acidic residues" evidence="1">
    <location>
        <begin position="202"/>
        <end position="214"/>
    </location>
</feature>
<organism evidence="2 3">
    <name type="scientific">Mycobacteroides abscessus subsp. bolletii</name>
    <dbReference type="NCBI Taxonomy" id="319705"/>
    <lineage>
        <taxon>Bacteria</taxon>
        <taxon>Bacillati</taxon>
        <taxon>Actinomycetota</taxon>
        <taxon>Actinomycetes</taxon>
        <taxon>Mycobacteriales</taxon>
        <taxon>Mycobacteriaceae</taxon>
        <taxon>Mycobacteroides</taxon>
        <taxon>Mycobacteroides abscessus</taxon>
    </lineage>
</organism>
<dbReference type="Proteomes" id="UP000185183">
    <property type="component" value="Unassembled WGS sequence"/>
</dbReference>
<dbReference type="InterPro" id="IPR053780">
    <property type="entry name" value="Gp66-like"/>
</dbReference>
<accession>A0A9Q7WH75</accession>
<dbReference type="AlphaFoldDB" id="A0A9Q7WH75"/>
<evidence type="ECO:0000313" key="2">
    <source>
        <dbReference type="EMBL" id="SHW87266.1"/>
    </source>
</evidence>
<reference evidence="2 3" key="1">
    <citation type="submission" date="2016-11" db="EMBL/GenBank/DDBJ databases">
        <authorList>
            <consortium name="Pathogen Informatics"/>
        </authorList>
    </citation>
    <scope>NUCLEOTIDE SEQUENCE [LARGE SCALE GENOMIC DNA]</scope>
    <source>
        <strain evidence="2 3">968</strain>
    </source>
</reference>
<sequence>MGRCGRRGAETARRVSCLGVVFHDVGYAVRSSNDSCNGRSGVSGTTIPAADYLSVPRTAIEERGNHRGEPTVRNHGQRLTTKVITLREAQAFVERHHRHHGSPVGHKLSIGVRIKDTDDLVGVAIVSRPVARLFDDGGDTLEVSRTCTDGTRNANSALYGAVWRICRELGAKRIITYTQDGETGASLRAAGFTPVARRKAHPGWDRPSRPRGADHPTNVGRMLWLRGEAFPERHETPDESHETLRPRMCSQCGGDLPQPKTGRPRRTCSDTCRQRARRNRRQSANNTTN</sequence>
<feature type="region of interest" description="Disordered" evidence="1">
    <location>
        <begin position="232"/>
        <end position="289"/>
    </location>
</feature>
<feature type="region of interest" description="Disordered" evidence="1">
    <location>
        <begin position="198"/>
        <end position="218"/>
    </location>
</feature>
<dbReference type="NCBIfam" id="NF045478">
    <property type="entry name" value="XF1762_fam"/>
    <property type="match status" value="1"/>
</dbReference>
<comment type="caution">
    <text evidence="2">The sequence shown here is derived from an EMBL/GenBank/DDBJ whole genome shotgun (WGS) entry which is preliminary data.</text>
</comment>
<evidence type="ECO:0000256" key="1">
    <source>
        <dbReference type="SAM" id="MobiDB-lite"/>
    </source>
</evidence>
<name>A0A9Q7WH75_9MYCO</name>
<proteinExistence type="predicted"/>
<feature type="compositionally biased region" description="Basic and acidic residues" evidence="1">
    <location>
        <begin position="232"/>
        <end position="245"/>
    </location>
</feature>
<evidence type="ECO:0000313" key="3">
    <source>
        <dbReference type="Proteomes" id="UP000185183"/>
    </source>
</evidence>
<protein>
    <submittedName>
        <fullName evidence="2">Uncharacterized protein</fullName>
    </submittedName>
</protein>
<dbReference type="EMBL" id="FSFA01000001">
    <property type="protein sequence ID" value="SHW87266.1"/>
    <property type="molecule type" value="Genomic_DNA"/>
</dbReference>
<gene>
    <name evidence="2" type="ORF">SAMEA2275694_00559</name>
</gene>